<dbReference type="EMBL" id="CP000673">
    <property type="protein sequence ID" value="EDK34714.1"/>
    <property type="molecule type" value="Genomic_DNA"/>
</dbReference>
<evidence type="ECO:0000256" key="2">
    <source>
        <dbReference type="ARBA" id="ARBA00008675"/>
    </source>
</evidence>
<dbReference type="GO" id="GO:0042026">
    <property type="term" value="P:protein refolding"/>
    <property type="evidence" value="ECO:0007669"/>
    <property type="project" value="UniProtKB-UniRule"/>
</dbReference>
<sequence length="866" mass="98461">MDIDKLTIKVQQAINNAQSIAVRYNHQQIDVIHLFSALVFEENGLIPNIFGKMSVDMKALINSTEDVLNKMPKVLGEGAQSSSVYATRRFEEIFIKAENITKKFKDSYISVEHVMLAIMGSGSREVEGILKKFNITKNGFLEALTLIRGNQRVDTQDPEGTYEALVKYGRNLVEEAKKHKLDPVIGRDEEIRRVVRIISRRTKNNPVLIGEPGVGKTAIIEGLAERIVRGDVPEGLKDKIIFSLDMGALIAGAKFRGEFEERLKAVLKEVEKSQGKIILFIDEIHTIVGAGKTEGSMDAGNLIKPMLARGELHCIGATTFDEYRKYIEKDKALERRFQSVVIDEPNLEDSISILRGLKEKFEIYHGIRIHDSAIVTAVKLSDRYITDRYLPDKAIDLIDEACAMIRTEIDSMPTVMDSVKRKIFQLQIEKEALSKEKDTTSIERLKDLEKELSNLKDRDNELTSKYEMEKSNISLVRNLKKQLDEVKGQIEKAEREYDLNKMAELKYGVVPKLEKEIEKEEEKLKENNDSAMLKEEVTEQEISQIVSKWTGIPVSKLVEGEREKLLKLEEELSKRVIGQKEAVRAVSNAVIRARAGMKDPGRPIGSFIFLGPTGVGKTELAKTLARTLFDSEENIIRIDMSEYMEKYSVSRLIGAPPGYVGYEEGGQLTEAVRRKPYSVILFDEVEKAHDDVFNVFLQILDDGRLTDNQGKVVDFKNCIIIMTSNIGSSYLLENKRENGIEEEIKHRVMNEMKLKFKPEFLNRLDDIIMFKPLNTEEIKSIIDIFLRSIENRLKDKSISLRVEESAKEVMVREGYDPVYGARPLKRYIESVLETSIAKKIINGEIYNGCAIKVDYNGDFNINLDKN</sequence>
<dbReference type="PANTHER" id="PTHR11638:SF18">
    <property type="entry name" value="HEAT SHOCK PROTEIN 104"/>
    <property type="match status" value="1"/>
</dbReference>
<keyword evidence="6 11" id="KW-0175">Coiled coil</keyword>
<dbReference type="PANTHER" id="PTHR11638">
    <property type="entry name" value="ATP-DEPENDENT CLP PROTEASE"/>
    <property type="match status" value="1"/>
</dbReference>
<keyword evidence="11" id="KW-0346">Stress response</keyword>
<keyword evidence="4 10" id="KW-0547">Nucleotide-binding</keyword>
<keyword evidence="14" id="KW-1185">Reference proteome</keyword>
<keyword evidence="11" id="KW-0963">Cytoplasm</keyword>
<dbReference type="InterPro" id="IPR036628">
    <property type="entry name" value="Clp_N_dom_sf"/>
</dbReference>
<dbReference type="SMART" id="SM01086">
    <property type="entry name" value="ClpB_D2-small"/>
    <property type="match status" value="1"/>
</dbReference>
<keyword evidence="3 9" id="KW-0677">Repeat</keyword>
<feature type="domain" description="Clp R" evidence="12">
    <location>
        <begin position="3"/>
        <end position="150"/>
    </location>
</feature>
<dbReference type="RefSeq" id="WP_012103044.1">
    <property type="nucleotide sequence ID" value="NC_009706.1"/>
</dbReference>
<dbReference type="InterPro" id="IPR027417">
    <property type="entry name" value="P-loop_NTPase"/>
</dbReference>
<evidence type="ECO:0000256" key="4">
    <source>
        <dbReference type="ARBA" id="ARBA00022741"/>
    </source>
</evidence>
<dbReference type="PROSITE" id="PS00870">
    <property type="entry name" value="CLPAB_1"/>
    <property type="match status" value="1"/>
</dbReference>
<dbReference type="FunFam" id="3.40.50.300:FF:000120">
    <property type="entry name" value="ATP-dependent chaperone ClpB"/>
    <property type="match status" value="1"/>
</dbReference>
<dbReference type="AlphaFoldDB" id="A5N0R8"/>
<comment type="subunit">
    <text evidence="11">Homohexamer; The oligomerization is ATP-dependent.</text>
</comment>
<evidence type="ECO:0000313" key="13">
    <source>
        <dbReference type="EMBL" id="EDK34714.1"/>
    </source>
</evidence>
<dbReference type="Pfam" id="PF17871">
    <property type="entry name" value="AAA_lid_9"/>
    <property type="match status" value="1"/>
</dbReference>
<evidence type="ECO:0000256" key="9">
    <source>
        <dbReference type="PROSITE-ProRule" id="PRU01251"/>
    </source>
</evidence>
<dbReference type="eggNOG" id="COG0542">
    <property type="taxonomic scope" value="Bacteria"/>
</dbReference>
<dbReference type="HOGENOM" id="CLU_005070_4_1_9"/>
<dbReference type="InterPro" id="IPR003959">
    <property type="entry name" value="ATPase_AAA_core"/>
</dbReference>
<dbReference type="SUPFAM" id="SSF52540">
    <property type="entry name" value="P-loop containing nucleoside triphosphate hydrolases"/>
    <property type="match status" value="2"/>
</dbReference>
<dbReference type="PRINTS" id="PR00300">
    <property type="entry name" value="CLPPROTEASEA"/>
</dbReference>
<protein>
    <recommendedName>
        <fullName evidence="11">Chaperone protein ClpB</fullName>
    </recommendedName>
</protein>
<keyword evidence="5 10" id="KW-0067">ATP-binding</keyword>
<dbReference type="InterPro" id="IPR018368">
    <property type="entry name" value="ClpA/B_CS1"/>
</dbReference>
<keyword evidence="7 10" id="KW-0143">Chaperone</keyword>
<dbReference type="Pfam" id="PF00004">
    <property type="entry name" value="AAA"/>
    <property type="match status" value="1"/>
</dbReference>
<evidence type="ECO:0000256" key="10">
    <source>
        <dbReference type="RuleBase" id="RU004432"/>
    </source>
</evidence>
<dbReference type="Pfam" id="PF10431">
    <property type="entry name" value="ClpB_D2-small"/>
    <property type="match status" value="1"/>
</dbReference>
<evidence type="ECO:0000256" key="6">
    <source>
        <dbReference type="ARBA" id="ARBA00023054"/>
    </source>
</evidence>
<evidence type="ECO:0000256" key="11">
    <source>
        <dbReference type="RuleBase" id="RU362034"/>
    </source>
</evidence>
<dbReference type="NCBIfam" id="TIGR03346">
    <property type="entry name" value="chaperone_ClpB"/>
    <property type="match status" value="1"/>
</dbReference>
<evidence type="ECO:0000256" key="1">
    <source>
        <dbReference type="ARBA" id="ARBA00004496"/>
    </source>
</evidence>
<dbReference type="Pfam" id="PF02861">
    <property type="entry name" value="Clp_N"/>
    <property type="match status" value="1"/>
</dbReference>
<dbReference type="Gene3D" id="1.10.1780.10">
    <property type="entry name" value="Clp, N-terminal domain"/>
    <property type="match status" value="1"/>
</dbReference>
<dbReference type="InterPro" id="IPR004176">
    <property type="entry name" value="Clp_R_N"/>
</dbReference>
<dbReference type="PROSITE" id="PS00871">
    <property type="entry name" value="CLPAB_2"/>
    <property type="match status" value="1"/>
</dbReference>
<name>A5N0R8_CLOK5</name>
<dbReference type="InterPro" id="IPR028299">
    <property type="entry name" value="ClpA/B_CS2"/>
</dbReference>
<dbReference type="InterPro" id="IPR019489">
    <property type="entry name" value="Clp_ATPase_C"/>
</dbReference>
<dbReference type="InterPro" id="IPR050130">
    <property type="entry name" value="ClpA_ClpB"/>
</dbReference>
<dbReference type="Proteomes" id="UP000002411">
    <property type="component" value="Chromosome"/>
</dbReference>
<comment type="subunit">
    <text evidence="8">Homohexamer. The oligomerization is ATP-dependent.</text>
</comment>
<comment type="similarity">
    <text evidence="2 10">Belongs to the ClpA/ClpB family.</text>
</comment>
<organism evidence="13 14">
    <name type="scientific">Clostridium kluyveri (strain ATCC 8527 / DSM 555 / NBRC 12016 / NCIMB 10680 / K1)</name>
    <dbReference type="NCBI Taxonomy" id="431943"/>
    <lineage>
        <taxon>Bacteria</taxon>
        <taxon>Bacillati</taxon>
        <taxon>Bacillota</taxon>
        <taxon>Clostridia</taxon>
        <taxon>Eubacteriales</taxon>
        <taxon>Clostridiaceae</taxon>
        <taxon>Clostridium</taxon>
    </lineage>
</organism>
<dbReference type="FunFam" id="3.40.50.300:FF:000010">
    <property type="entry name" value="Chaperone clpB 1, putative"/>
    <property type="match status" value="1"/>
</dbReference>
<feature type="coiled-coil region" evidence="11">
    <location>
        <begin position="416"/>
        <end position="534"/>
    </location>
</feature>
<dbReference type="GO" id="GO:0005524">
    <property type="term" value="F:ATP binding"/>
    <property type="evidence" value="ECO:0007669"/>
    <property type="project" value="UniProtKB-UniRule"/>
</dbReference>
<comment type="subcellular location">
    <subcellularLocation>
        <location evidence="1 11">Cytoplasm</location>
    </subcellularLocation>
</comment>
<dbReference type="Gene3D" id="3.40.50.300">
    <property type="entry name" value="P-loop containing nucleotide triphosphate hydrolases"/>
    <property type="match status" value="3"/>
</dbReference>
<evidence type="ECO:0000256" key="3">
    <source>
        <dbReference type="ARBA" id="ARBA00022737"/>
    </source>
</evidence>
<dbReference type="SUPFAM" id="SSF81923">
    <property type="entry name" value="Double Clp-N motif"/>
    <property type="match status" value="1"/>
</dbReference>
<dbReference type="SMART" id="SM00382">
    <property type="entry name" value="AAA"/>
    <property type="match status" value="2"/>
</dbReference>
<dbReference type="PROSITE" id="PS51903">
    <property type="entry name" value="CLP_R"/>
    <property type="match status" value="1"/>
</dbReference>
<dbReference type="GO" id="GO:0034605">
    <property type="term" value="P:cellular response to heat"/>
    <property type="evidence" value="ECO:0007669"/>
    <property type="project" value="TreeGrafter"/>
</dbReference>
<dbReference type="CDD" id="cd00009">
    <property type="entry name" value="AAA"/>
    <property type="match status" value="1"/>
</dbReference>
<comment type="function">
    <text evidence="11">Part of a stress-induced multi-chaperone system, it is involved in the recovery of the cell from heat-induced damage, in cooperation with DnaK, DnaJ and GrpE.</text>
</comment>
<dbReference type="Pfam" id="PF07724">
    <property type="entry name" value="AAA_2"/>
    <property type="match status" value="1"/>
</dbReference>
<gene>
    <name evidence="11 13" type="primary">clpB</name>
    <name evidence="13" type="ordered locus">CKL_2702</name>
</gene>
<dbReference type="GO" id="GO:0005737">
    <property type="term" value="C:cytoplasm"/>
    <property type="evidence" value="ECO:0007669"/>
    <property type="project" value="UniProtKB-SubCell"/>
</dbReference>
<dbReference type="CDD" id="cd19499">
    <property type="entry name" value="RecA-like_ClpB_Hsp104-like"/>
    <property type="match status" value="1"/>
</dbReference>
<evidence type="ECO:0000259" key="12">
    <source>
        <dbReference type="PROSITE" id="PS51903"/>
    </source>
</evidence>
<dbReference type="InterPro" id="IPR041546">
    <property type="entry name" value="ClpA/ClpB_AAA_lid"/>
</dbReference>
<evidence type="ECO:0000256" key="8">
    <source>
        <dbReference type="ARBA" id="ARBA00026057"/>
    </source>
</evidence>
<dbReference type="STRING" id="431943.CKL_2702"/>
<evidence type="ECO:0000256" key="7">
    <source>
        <dbReference type="ARBA" id="ARBA00023186"/>
    </source>
</evidence>
<accession>A5N0R8</accession>
<dbReference type="KEGG" id="ckl:CKL_2702"/>
<evidence type="ECO:0000313" key="14">
    <source>
        <dbReference type="Proteomes" id="UP000002411"/>
    </source>
</evidence>
<reference evidence="13 14" key="1">
    <citation type="journal article" date="2008" name="Proc. Natl. Acad. Sci. U.S.A.">
        <title>The genome of Clostridium kluyveri, a strict anaerobe with unique metabolic features.</title>
        <authorList>
            <person name="Seedorf H."/>
            <person name="Fricke W.F."/>
            <person name="Veith B."/>
            <person name="Brueggemann H."/>
            <person name="Liesegang H."/>
            <person name="Strittmatter A."/>
            <person name="Miethke M."/>
            <person name="Buckel W."/>
            <person name="Hinderberger J."/>
            <person name="Li F."/>
            <person name="Hagemeier C."/>
            <person name="Thauer R.K."/>
            <person name="Gottschalk G."/>
        </authorList>
    </citation>
    <scope>NUCLEOTIDE SEQUENCE [LARGE SCALE GENOMIC DNA]</scope>
    <source>
        <strain evidence="14">ATCC 8527 / DSM 555 / NCIMB 10680</strain>
    </source>
</reference>
<dbReference type="InterPro" id="IPR003593">
    <property type="entry name" value="AAA+_ATPase"/>
</dbReference>
<proteinExistence type="inferred from homology"/>
<dbReference type="InterPro" id="IPR001270">
    <property type="entry name" value="ClpA/B"/>
</dbReference>
<evidence type="ECO:0000256" key="5">
    <source>
        <dbReference type="ARBA" id="ARBA00022840"/>
    </source>
</evidence>
<dbReference type="FunFam" id="3.40.50.300:FF:000025">
    <property type="entry name" value="ATP-dependent Clp protease subunit"/>
    <property type="match status" value="1"/>
</dbReference>
<dbReference type="GO" id="GO:0016887">
    <property type="term" value="F:ATP hydrolysis activity"/>
    <property type="evidence" value="ECO:0007669"/>
    <property type="project" value="InterPro"/>
</dbReference>
<dbReference type="InterPro" id="IPR017730">
    <property type="entry name" value="Chaperonin_ClpB"/>
</dbReference>
<dbReference type="Gene3D" id="1.10.8.60">
    <property type="match status" value="1"/>
</dbReference>